<accession>A0A0Q2UJ86</accession>
<evidence type="ECO:0000256" key="1">
    <source>
        <dbReference type="SAM" id="MobiDB-lite"/>
    </source>
</evidence>
<dbReference type="RefSeq" id="WP_055576327.1">
    <property type="nucleotide sequence ID" value="NZ_LKTM01000007.1"/>
</dbReference>
<feature type="region of interest" description="Disordered" evidence="1">
    <location>
        <begin position="51"/>
        <end position="71"/>
    </location>
</feature>
<reference evidence="2 3" key="1">
    <citation type="submission" date="2015-10" db="EMBL/GenBank/DDBJ databases">
        <title>Mycobacterium gordonae draft genome assembly.</title>
        <authorList>
            <person name="Ustinova V."/>
            <person name="Smirnova T."/>
            <person name="Blagodatskikh K."/>
            <person name="Varlamov D."/>
            <person name="Larionova E."/>
            <person name="Chernousova L."/>
        </authorList>
    </citation>
    <scope>NUCLEOTIDE SEQUENCE [LARGE SCALE GENOMIC DNA]</scope>
    <source>
        <strain evidence="2 3">CTRI 14-8773</strain>
    </source>
</reference>
<dbReference type="EMBL" id="LKTM01000007">
    <property type="protein sequence ID" value="KQH80816.1"/>
    <property type="molecule type" value="Genomic_DNA"/>
</dbReference>
<proteinExistence type="predicted"/>
<protein>
    <submittedName>
        <fullName evidence="2">Uncharacterized protein</fullName>
    </submittedName>
</protein>
<gene>
    <name evidence="2" type="ORF">AO501_26675</name>
</gene>
<organism evidence="2 3">
    <name type="scientific">Mycobacterium gordonae</name>
    <dbReference type="NCBI Taxonomy" id="1778"/>
    <lineage>
        <taxon>Bacteria</taxon>
        <taxon>Bacillati</taxon>
        <taxon>Actinomycetota</taxon>
        <taxon>Actinomycetes</taxon>
        <taxon>Mycobacteriales</taxon>
        <taxon>Mycobacteriaceae</taxon>
        <taxon>Mycobacterium</taxon>
    </lineage>
</organism>
<comment type="caution">
    <text evidence="2">The sequence shown here is derived from an EMBL/GenBank/DDBJ whole genome shotgun (WGS) entry which is preliminary data.</text>
</comment>
<sequence length="71" mass="7453">MDQGPEIYVITDTVDDAINTYLAGAGTPKPDQQRPHALKLRCQSFLAANGGERGGAGCQGHAATRSTKVEP</sequence>
<dbReference type="AlphaFoldDB" id="A0A0Q2UJ86"/>
<dbReference type="Proteomes" id="UP000051677">
    <property type="component" value="Unassembled WGS sequence"/>
</dbReference>
<name>A0A0Q2UJ86_MYCGO</name>
<evidence type="ECO:0000313" key="3">
    <source>
        <dbReference type="Proteomes" id="UP000051677"/>
    </source>
</evidence>
<evidence type="ECO:0000313" key="2">
    <source>
        <dbReference type="EMBL" id="KQH80816.1"/>
    </source>
</evidence>